<sequence>MTKFISFQEILLNQVQIPVRLLERYTSLGLNETEVMIMLQLVRFMQENNEFPTPGDLAAHLTISEKDCANILRKLIQQNFLSIEQLKNEQNRLTEAYSLNPLWEKLFSEEQQDTTEEHDGTIFILFEQEFGRPLSPFEIEMINSWLDEDDLAPALIKAALRESVLMGKLNFKYIDRILREWKKKGIHSVEQAREASKAFHEAQSGKKEPSEEKRDTSIYYNWLEEE</sequence>
<dbReference type="InterPro" id="IPR053162">
    <property type="entry name" value="DnaD"/>
</dbReference>
<protein>
    <submittedName>
        <fullName evidence="4">DnaD domain protein</fullName>
    </submittedName>
</protein>
<comment type="caution">
    <text evidence="4">The sequence shown here is derived from an EMBL/GenBank/DDBJ whole genome shotgun (WGS) entry which is preliminary data.</text>
</comment>
<dbReference type="EMBL" id="JBHUNA010000017">
    <property type="protein sequence ID" value="MFD2760838.1"/>
    <property type="molecule type" value="Genomic_DNA"/>
</dbReference>
<dbReference type="Gene3D" id="1.10.10.630">
    <property type="entry name" value="DnaD domain-like"/>
    <property type="match status" value="1"/>
</dbReference>
<evidence type="ECO:0000259" key="3">
    <source>
        <dbReference type="Pfam" id="PF21984"/>
    </source>
</evidence>
<gene>
    <name evidence="4" type="ORF">ACFSUO_07645</name>
</gene>
<dbReference type="InterPro" id="IPR006343">
    <property type="entry name" value="DnaB/C_C"/>
</dbReference>
<dbReference type="PANTHER" id="PTHR37293:SF6">
    <property type="entry name" value="DNA REPLICATION PROTEIN DNAD"/>
    <property type="match status" value="1"/>
</dbReference>
<dbReference type="Gene3D" id="1.10.10.10">
    <property type="entry name" value="Winged helix-like DNA-binding domain superfamily/Winged helix DNA-binding domain"/>
    <property type="match status" value="1"/>
</dbReference>
<dbReference type="InterPro" id="IPR036388">
    <property type="entry name" value="WH-like_DNA-bd_sf"/>
</dbReference>
<dbReference type="InterPro" id="IPR053843">
    <property type="entry name" value="DnaD_N"/>
</dbReference>
<evidence type="ECO:0000313" key="4">
    <source>
        <dbReference type="EMBL" id="MFD2760838.1"/>
    </source>
</evidence>
<dbReference type="PANTHER" id="PTHR37293">
    <property type="entry name" value="PHAGE REPLICATION PROTEIN-RELATED"/>
    <property type="match status" value="1"/>
</dbReference>
<dbReference type="Proteomes" id="UP001597502">
    <property type="component" value="Unassembled WGS sequence"/>
</dbReference>
<dbReference type="SUPFAM" id="SSF46785">
    <property type="entry name" value="Winged helix' DNA-binding domain"/>
    <property type="match status" value="1"/>
</dbReference>
<keyword evidence="5" id="KW-1185">Reference proteome</keyword>
<evidence type="ECO:0000256" key="1">
    <source>
        <dbReference type="ARBA" id="ARBA00093462"/>
    </source>
</evidence>
<feature type="domain" description="DnaD N-terminal" evidence="3">
    <location>
        <begin position="17"/>
        <end position="115"/>
    </location>
</feature>
<accession>A0ABW5V4A0</accession>
<evidence type="ECO:0000259" key="2">
    <source>
        <dbReference type="Pfam" id="PF07261"/>
    </source>
</evidence>
<organism evidence="4 5">
    <name type="scientific">Lentibacillus juripiscarius</name>
    <dbReference type="NCBI Taxonomy" id="257446"/>
    <lineage>
        <taxon>Bacteria</taxon>
        <taxon>Bacillati</taxon>
        <taxon>Bacillota</taxon>
        <taxon>Bacilli</taxon>
        <taxon>Bacillales</taxon>
        <taxon>Bacillaceae</taxon>
        <taxon>Lentibacillus</taxon>
    </lineage>
</organism>
<comment type="similarity">
    <text evidence="1">Belongs to the DnaB/DnaD family.</text>
</comment>
<proteinExistence type="inferred from homology"/>
<dbReference type="Pfam" id="PF21984">
    <property type="entry name" value="DnaD_N"/>
    <property type="match status" value="1"/>
</dbReference>
<dbReference type="NCBIfam" id="TIGR01446">
    <property type="entry name" value="DnaD_dom"/>
    <property type="match status" value="1"/>
</dbReference>
<dbReference type="RefSeq" id="WP_382392725.1">
    <property type="nucleotide sequence ID" value="NZ_JBHUNA010000017.1"/>
</dbReference>
<name>A0ABW5V4A0_9BACI</name>
<dbReference type="InterPro" id="IPR034829">
    <property type="entry name" value="DnaD-like_sf"/>
</dbReference>
<evidence type="ECO:0000313" key="5">
    <source>
        <dbReference type="Proteomes" id="UP001597502"/>
    </source>
</evidence>
<dbReference type="Pfam" id="PF07261">
    <property type="entry name" value="DnaB_2"/>
    <property type="match status" value="1"/>
</dbReference>
<reference evidence="5" key="1">
    <citation type="journal article" date="2019" name="Int. J. Syst. Evol. Microbiol.">
        <title>The Global Catalogue of Microorganisms (GCM) 10K type strain sequencing project: providing services to taxonomists for standard genome sequencing and annotation.</title>
        <authorList>
            <consortium name="The Broad Institute Genomics Platform"/>
            <consortium name="The Broad Institute Genome Sequencing Center for Infectious Disease"/>
            <person name="Wu L."/>
            <person name="Ma J."/>
        </authorList>
    </citation>
    <scope>NUCLEOTIDE SEQUENCE [LARGE SCALE GENOMIC DNA]</scope>
    <source>
        <strain evidence="5">TISTR 1535</strain>
    </source>
</reference>
<feature type="domain" description="DnaB/C C-terminal" evidence="2">
    <location>
        <begin position="125"/>
        <end position="195"/>
    </location>
</feature>
<dbReference type="InterPro" id="IPR036390">
    <property type="entry name" value="WH_DNA-bd_sf"/>
</dbReference>
<dbReference type="SUPFAM" id="SSF158499">
    <property type="entry name" value="DnaD domain-like"/>
    <property type="match status" value="1"/>
</dbReference>